<dbReference type="Pfam" id="PF03883">
    <property type="entry name" value="H2O2_YaaD"/>
    <property type="match status" value="1"/>
</dbReference>
<name>A0A4S5BV63_9BURK</name>
<dbReference type="Proteomes" id="UP000306236">
    <property type="component" value="Unassembled WGS sequence"/>
</dbReference>
<dbReference type="PANTHER" id="PTHR30283">
    <property type="entry name" value="PEROXIDE STRESS RESPONSE PROTEIN YAAA"/>
    <property type="match status" value="1"/>
</dbReference>
<evidence type="ECO:0000313" key="2">
    <source>
        <dbReference type="EMBL" id="THJ36399.1"/>
    </source>
</evidence>
<dbReference type="HAMAP" id="MF_00652">
    <property type="entry name" value="UPF0246"/>
    <property type="match status" value="1"/>
</dbReference>
<dbReference type="GO" id="GO:0005829">
    <property type="term" value="C:cytosol"/>
    <property type="evidence" value="ECO:0007669"/>
    <property type="project" value="TreeGrafter"/>
</dbReference>
<organism evidence="2 3">
    <name type="scientific">Lampropedia aestuarii</name>
    <dbReference type="NCBI Taxonomy" id="2562762"/>
    <lineage>
        <taxon>Bacteria</taxon>
        <taxon>Pseudomonadati</taxon>
        <taxon>Pseudomonadota</taxon>
        <taxon>Betaproteobacteria</taxon>
        <taxon>Burkholderiales</taxon>
        <taxon>Comamonadaceae</taxon>
        <taxon>Lampropedia</taxon>
    </lineage>
</organism>
<reference evidence="2 3" key="1">
    <citation type="submission" date="2019-04" db="EMBL/GenBank/DDBJ databases">
        <title>Lampropedia sp YIM MLB12 draf genome.</title>
        <authorList>
            <person name="Wang Y.-X."/>
        </authorList>
    </citation>
    <scope>NUCLEOTIDE SEQUENCE [LARGE SCALE GENOMIC DNA]</scope>
    <source>
        <strain evidence="2 3">YIM MLB12</strain>
    </source>
</reference>
<gene>
    <name evidence="2" type="primary">yaaA</name>
    <name evidence="2" type="ORF">E8K88_00370</name>
</gene>
<proteinExistence type="inferred from homology"/>
<comment type="similarity">
    <text evidence="1">Belongs to the UPF0246 family.</text>
</comment>
<dbReference type="RefSeq" id="WP_136404658.1">
    <property type="nucleotide sequence ID" value="NZ_JARXRQ010000004.1"/>
</dbReference>
<keyword evidence="3" id="KW-1185">Reference proteome</keyword>
<dbReference type="EMBL" id="SSWX01000001">
    <property type="protein sequence ID" value="THJ36399.1"/>
    <property type="molecule type" value="Genomic_DNA"/>
</dbReference>
<dbReference type="PANTHER" id="PTHR30283:SF4">
    <property type="entry name" value="PEROXIDE STRESS RESISTANCE PROTEIN YAAA"/>
    <property type="match status" value="1"/>
</dbReference>
<accession>A0A4S5BV63</accession>
<dbReference type="GO" id="GO:0033194">
    <property type="term" value="P:response to hydroperoxide"/>
    <property type="evidence" value="ECO:0007669"/>
    <property type="project" value="TreeGrafter"/>
</dbReference>
<evidence type="ECO:0000313" key="3">
    <source>
        <dbReference type="Proteomes" id="UP000306236"/>
    </source>
</evidence>
<comment type="caution">
    <text evidence="2">The sequence shown here is derived from an EMBL/GenBank/DDBJ whole genome shotgun (WGS) entry which is preliminary data.</text>
</comment>
<dbReference type="InterPro" id="IPR005583">
    <property type="entry name" value="YaaA"/>
</dbReference>
<evidence type="ECO:0000256" key="1">
    <source>
        <dbReference type="HAMAP-Rule" id="MF_00652"/>
    </source>
</evidence>
<sequence length="263" mass="29789">MLFLLSPAKSLDYETPVDPALEASQPVFVKQAQTVMEVLKHKTTAELSSLMSISEKLAQLNVERNRAWSSRFTPSNSRQAVLAFNGDVYEGLQAATLDADALAWAQHHVLILSGLYGALRPLDRLQPYRLEMGTKMAVGSAENLYRYWAEPLSQYLNERIQAQTMPVIVNLASNEYFKAVQTKRLKARVIECVFQDEKAGQYKIISFLAKRARGLMARYAIEHRLEHPQALQAFDSEGYRFDAEASSEEKLVFKRKESDRLGV</sequence>
<dbReference type="OrthoDB" id="9777133at2"/>
<protein>
    <recommendedName>
        <fullName evidence="1">UPF0246 protein E8K88_00370</fullName>
    </recommendedName>
</protein>
<dbReference type="NCBIfam" id="NF002542">
    <property type="entry name" value="PRK02101.1-3"/>
    <property type="match status" value="1"/>
</dbReference>
<dbReference type="AlphaFoldDB" id="A0A4S5BV63"/>